<sequence>MVRDNDIVAIFQGIHRVMKAEKILKEAGAEILLIPTPREFSSDCGLALRFEPREQERVLALLAQADLSPVELHQRTGSGYQRL</sequence>
<gene>
    <name evidence="2" type="ORF">L9S41_00475</name>
</gene>
<evidence type="ECO:0000313" key="3">
    <source>
        <dbReference type="Proteomes" id="UP001060414"/>
    </source>
</evidence>
<dbReference type="Pfam" id="PF11823">
    <property type="entry name" value="Se_S_carrier"/>
    <property type="match status" value="1"/>
</dbReference>
<dbReference type="Proteomes" id="UP001060414">
    <property type="component" value="Chromosome"/>
</dbReference>
<evidence type="ECO:0000259" key="1">
    <source>
        <dbReference type="Pfam" id="PF11823"/>
    </source>
</evidence>
<evidence type="ECO:0000313" key="2">
    <source>
        <dbReference type="EMBL" id="UWZ79888.1"/>
    </source>
</evidence>
<reference evidence="2" key="1">
    <citation type="journal article" date="2022" name="Environ. Microbiol.">
        <title>Geoalkalibacter halelectricus SAP #1 sp. nov. possessing extracellular electron transfer and mineral#reducing capabilities from a haloalkaline environment.</title>
        <authorList>
            <person name="Yadav S."/>
            <person name="Singh R."/>
            <person name="Sundharam S.S."/>
            <person name="Chaudhary S."/>
            <person name="Krishnamurthi S."/>
            <person name="Patil S.A."/>
        </authorList>
    </citation>
    <scope>NUCLEOTIDE SEQUENCE</scope>
    <source>
        <strain evidence="2">SAP-1</strain>
    </source>
</reference>
<dbReference type="InterPro" id="IPR021778">
    <property type="entry name" value="Se/S_carrier-like"/>
</dbReference>
<proteinExistence type="predicted"/>
<dbReference type="RefSeq" id="WP_260748240.1">
    <property type="nucleotide sequence ID" value="NZ_CP092109.1"/>
</dbReference>
<accession>A0ABY5ZL90</accession>
<name>A0ABY5ZL90_9BACT</name>
<feature type="domain" description="Putative Se/S carrier protein-like" evidence="1">
    <location>
        <begin position="7"/>
        <end position="73"/>
    </location>
</feature>
<organism evidence="2 3">
    <name type="scientific">Geoalkalibacter halelectricus</name>
    <dbReference type="NCBI Taxonomy" id="2847045"/>
    <lineage>
        <taxon>Bacteria</taxon>
        <taxon>Pseudomonadati</taxon>
        <taxon>Thermodesulfobacteriota</taxon>
        <taxon>Desulfuromonadia</taxon>
        <taxon>Desulfuromonadales</taxon>
        <taxon>Geoalkalibacteraceae</taxon>
        <taxon>Geoalkalibacter</taxon>
    </lineage>
</organism>
<protein>
    <submittedName>
        <fullName evidence="2">DUF3343 domain-containing protein</fullName>
    </submittedName>
</protein>
<keyword evidence="3" id="KW-1185">Reference proteome</keyword>
<dbReference type="EMBL" id="CP092109">
    <property type="protein sequence ID" value="UWZ79888.1"/>
    <property type="molecule type" value="Genomic_DNA"/>
</dbReference>